<dbReference type="InterPro" id="IPR004843">
    <property type="entry name" value="Calcineurin-like_PHP"/>
</dbReference>
<accession>A0A0F9BEJ5</accession>
<evidence type="ECO:0000313" key="2">
    <source>
        <dbReference type="EMBL" id="KKL20175.1"/>
    </source>
</evidence>
<comment type="caution">
    <text evidence="2">The sequence shown here is derived from an EMBL/GenBank/DDBJ whole genome shotgun (WGS) entry which is preliminary data.</text>
</comment>
<dbReference type="Pfam" id="PF00149">
    <property type="entry name" value="Metallophos"/>
    <property type="match status" value="1"/>
</dbReference>
<gene>
    <name evidence="2" type="ORF">LCGC14_2458090</name>
</gene>
<dbReference type="SUPFAM" id="SSF56300">
    <property type="entry name" value="Metallo-dependent phosphatases"/>
    <property type="match status" value="1"/>
</dbReference>
<feature type="domain" description="Calcineurin-like phosphoesterase" evidence="1">
    <location>
        <begin position="6"/>
        <end position="136"/>
    </location>
</feature>
<name>A0A0F9BEJ5_9ZZZZ</name>
<evidence type="ECO:0000259" key="1">
    <source>
        <dbReference type="Pfam" id="PF00149"/>
    </source>
</evidence>
<organism evidence="2">
    <name type="scientific">marine sediment metagenome</name>
    <dbReference type="NCBI Taxonomy" id="412755"/>
    <lineage>
        <taxon>unclassified sequences</taxon>
        <taxon>metagenomes</taxon>
        <taxon>ecological metagenomes</taxon>
    </lineage>
</organism>
<dbReference type="AlphaFoldDB" id="A0A0F9BEJ5"/>
<dbReference type="GO" id="GO:0016787">
    <property type="term" value="F:hydrolase activity"/>
    <property type="evidence" value="ECO:0007669"/>
    <property type="project" value="InterPro"/>
</dbReference>
<dbReference type="InterPro" id="IPR029052">
    <property type="entry name" value="Metallo-depent_PP-like"/>
</dbReference>
<dbReference type="Gene3D" id="3.60.21.10">
    <property type="match status" value="1"/>
</dbReference>
<protein>
    <recommendedName>
        <fullName evidence="1">Calcineurin-like phosphoesterase domain-containing protein</fullName>
    </recommendedName>
</protein>
<dbReference type="EMBL" id="LAZR01038201">
    <property type="protein sequence ID" value="KKL20175.1"/>
    <property type="molecule type" value="Genomic_DNA"/>
</dbReference>
<sequence>MSTEMIIPCIHEPAARKGALTFCRDMRRKYKPDHVTFTGDVVDLHSISFHAKHPEMPGPDDEFELALQQVRKWHKAFPGAIVIRGNHDRRVVRKAEDAGIPKRCILSDSKMWETPNWKWVDNYLDKKNEIFYIHGDEGGGSMYPAYNMVRKMGMSVVAGHHHSCAGVKWLVNPLRRMFGMDVGALIDDKVMAFAYSSKQLARSVLGLGIVKDGVPQFIPMSCGPGEKYHDSKF</sequence>
<proteinExistence type="predicted"/>
<reference evidence="2" key="1">
    <citation type="journal article" date="2015" name="Nature">
        <title>Complex archaea that bridge the gap between prokaryotes and eukaryotes.</title>
        <authorList>
            <person name="Spang A."/>
            <person name="Saw J.H."/>
            <person name="Jorgensen S.L."/>
            <person name="Zaremba-Niedzwiedzka K."/>
            <person name="Martijn J."/>
            <person name="Lind A.E."/>
            <person name="van Eijk R."/>
            <person name="Schleper C."/>
            <person name="Guy L."/>
            <person name="Ettema T.J."/>
        </authorList>
    </citation>
    <scope>NUCLEOTIDE SEQUENCE</scope>
</reference>